<sequence>MTIKLLSALVCASGIAVGLATVGTANAQEVQRPGASEDLNVKTDPPMLGIHWARGFEPNPRAAEEAKAAGSRRSPDMTYHGGKIMPSSVTKAIFWGTSWATYSGDKITGMDTWYTGFSNSNYAKASDEYTGSNGTVGPMVTHGGHVIDSSASTGGGNTTTILNEVCKVITNPDSAGNGYYAVYTDTPRGNAGYCAWHSAGTCHGVPVQFAFFFKLDGDAGCDPQDTSGLHSQGLAAIANVSGHELSEARSDPASPGAWYDSSGQENGDKCAWTFGAPLVTFSNGSEWKIQGEWSNAAYNAGTGYPNSSGQKGCLSGK</sequence>
<keyword evidence="2" id="KW-0732">Signal</keyword>
<name>A0AAU7DKQ9_9BACT</name>
<dbReference type="EMBL" id="CP121196">
    <property type="protein sequence ID" value="XBH17910.1"/>
    <property type="molecule type" value="Genomic_DNA"/>
</dbReference>
<evidence type="ECO:0000313" key="3">
    <source>
        <dbReference type="EMBL" id="XBH17910.1"/>
    </source>
</evidence>
<accession>A0AAU7DKQ9</accession>
<feature type="chain" id="PRO_5043582570" evidence="2">
    <location>
        <begin position="28"/>
        <end position="317"/>
    </location>
</feature>
<dbReference type="AlphaFoldDB" id="A0AAU7DKQ9"/>
<organism evidence="3">
    <name type="scientific">Telmatobacter sp. DSM 110680</name>
    <dbReference type="NCBI Taxonomy" id="3036704"/>
    <lineage>
        <taxon>Bacteria</taxon>
        <taxon>Pseudomonadati</taxon>
        <taxon>Acidobacteriota</taxon>
        <taxon>Terriglobia</taxon>
        <taxon>Terriglobales</taxon>
        <taxon>Acidobacteriaceae</taxon>
        <taxon>Telmatobacter</taxon>
    </lineage>
</organism>
<protein>
    <submittedName>
        <fullName evidence="3">Uncharacterized protein</fullName>
    </submittedName>
</protein>
<reference evidence="3" key="1">
    <citation type="submission" date="2023-03" db="EMBL/GenBank/DDBJ databases">
        <title>Edaphobacter sp.</title>
        <authorList>
            <person name="Huber K.J."/>
            <person name="Papendorf J."/>
            <person name="Pilke C."/>
            <person name="Bunk B."/>
            <person name="Sproeer C."/>
            <person name="Pester M."/>
        </authorList>
    </citation>
    <scope>NUCLEOTIDE SEQUENCE</scope>
    <source>
        <strain evidence="3">DSM 110680</strain>
    </source>
</reference>
<proteinExistence type="predicted"/>
<evidence type="ECO:0000256" key="1">
    <source>
        <dbReference type="SAM" id="MobiDB-lite"/>
    </source>
</evidence>
<gene>
    <name evidence="3" type="ORF">P8935_00935</name>
</gene>
<feature type="region of interest" description="Disordered" evidence="1">
    <location>
        <begin position="54"/>
        <end position="79"/>
    </location>
</feature>
<dbReference type="RefSeq" id="WP_348263135.1">
    <property type="nucleotide sequence ID" value="NZ_CP121196.1"/>
</dbReference>
<feature type="signal peptide" evidence="2">
    <location>
        <begin position="1"/>
        <end position="27"/>
    </location>
</feature>
<evidence type="ECO:0000256" key="2">
    <source>
        <dbReference type="SAM" id="SignalP"/>
    </source>
</evidence>